<reference evidence="2" key="1">
    <citation type="submission" date="2016-09" db="EMBL/GenBank/DDBJ databases">
        <authorList>
            <person name="Hebert L."/>
            <person name="Moumen B."/>
        </authorList>
    </citation>
    <scope>NUCLEOTIDE SEQUENCE [LARGE SCALE GENOMIC DNA]</scope>
    <source>
        <strain evidence="2">OVI</strain>
    </source>
</reference>
<dbReference type="RefSeq" id="XP_067081204.1">
    <property type="nucleotide sequence ID" value="XM_067225103.1"/>
</dbReference>
<dbReference type="AlphaFoldDB" id="A0A1G4IDI5"/>
<comment type="caution">
    <text evidence="2">The sequence shown here is derived from an EMBL/GenBank/DDBJ whole genome shotgun (WGS) entry which is preliminary data.</text>
</comment>
<accession>A0A1G4IDI5</accession>
<protein>
    <submittedName>
        <fullName evidence="2">Uncharacterized protein</fullName>
    </submittedName>
</protein>
<dbReference type="EMBL" id="CZPT02001421">
    <property type="protein sequence ID" value="SCU70377.1"/>
    <property type="molecule type" value="Genomic_DNA"/>
</dbReference>
<feature type="compositionally biased region" description="Basic and acidic residues" evidence="1">
    <location>
        <begin position="347"/>
        <end position="363"/>
    </location>
</feature>
<name>A0A1G4IDI5_TRYEQ</name>
<dbReference type="VEuPathDB" id="TriTrypDB:TEOVI_000195000"/>
<feature type="region of interest" description="Disordered" evidence="1">
    <location>
        <begin position="347"/>
        <end position="370"/>
    </location>
</feature>
<keyword evidence="3" id="KW-1185">Reference proteome</keyword>
<sequence length="655" mass="72260">MDGRIKGLFRAACSDTMTPWEAALQVVYTLLGPSRSTCDVGLFHEAVSECMRVCLLHRKASEALRVHGLLNRCGHAMEWHPRKLRRPPSASAGLSPKSLQGLSSDELALLALRQQPHRVHQSMIVAEIIAAERGDCVGDVGIEAAVAQCSLDTSCGGDSVVRTWFPTKGGAAGIYSIAGLELTQLSEAEQFRIQFQQNIQLLRTTQRLGGQLGLYYLLSQMRRVVEDVRLASEVEIEPLIDLGRAVLNHPLVFTTPTSELARERLLFEDFGRFAGSEGLSSIQEKKLASLEALTESMRPLCKQPLKFMHCVTASWDALFIRRAAATLVLPGEAHDVLPRRYSMRARTDSRVGQRRSKEPEENRLGASRWTDPNGEVFGGTDIEGAAERVEFIIRRRLHHDIVVPDSCFVLQHFNRLLQLAKHREVVVPYSVLLDIAHSALEDQGSRRFHSRRVLLALMHNTTTKQTALESNRLLSPYSISMKEHCGGVTLLGLQDEVALLEESQERFFLAPDSARVEPSCSNPPLLSDAHYASVLVAKQLEKIVSVTNGRLTGESASVKGQGELDLLVSGVVEAMTEEKWGSNNSQSSSFLKHHSDHNERNICDGDGTGPPVLFKSSRLRSSRARTPVIVATTNGSTRRAAFMVGLPMYPSVSVV</sequence>
<organism evidence="2 3">
    <name type="scientific">Trypanosoma equiperdum</name>
    <dbReference type="NCBI Taxonomy" id="5694"/>
    <lineage>
        <taxon>Eukaryota</taxon>
        <taxon>Discoba</taxon>
        <taxon>Euglenozoa</taxon>
        <taxon>Kinetoplastea</taxon>
        <taxon>Metakinetoplastina</taxon>
        <taxon>Trypanosomatida</taxon>
        <taxon>Trypanosomatidae</taxon>
        <taxon>Trypanosoma</taxon>
    </lineage>
</organism>
<dbReference type="GeneID" id="92375890"/>
<dbReference type="Proteomes" id="UP000195570">
    <property type="component" value="Unassembled WGS sequence"/>
</dbReference>
<proteinExistence type="predicted"/>
<evidence type="ECO:0000256" key="1">
    <source>
        <dbReference type="SAM" id="MobiDB-lite"/>
    </source>
</evidence>
<evidence type="ECO:0000313" key="3">
    <source>
        <dbReference type="Proteomes" id="UP000195570"/>
    </source>
</evidence>
<evidence type="ECO:0000313" key="2">
    <source>
        <dbReference type="EMBL" id="SCU70377.1"/>
    </source>
</evidence>
<gene>
    <name evidence="2" type="ORF">TEOVI_000195000</name>
</gene>